<protein>
    <submittedName>
        <fullName evidence="3">CubicO group peptidase, beta-lactamase class C family</fullName>
    </submittedName>
</protein>
<dbReference type="eggNOG" id="COG1680">
    <property type="taxonomic scope" value="Bacteria"/>
</dbReference>
<dbReference type="Proteomes" id="UP000182114">
    <property type="component" value="Unassembled WGS sequence"/>
</dbReference>
<proteinExistence type="predicted"/>
<dbReference type="InterPro" id="IPR001466">
    <property type="entry name" value="Beta-lactam-related"/>
</dbReference>
<feature type="signal peptide" evidence="1">
    <location>
        <begin position="1"/>
        <end position="22"/>
    </location>
</feature>
<dbReference type="InterPro" id="IPR050491">
    <property type="entry name" value="AmpC-like"/>
</dbReference>
<keyword evidence="4" id="KW-1185">Reference proteome</keyword>
<evidence type="ECO:0000256" key="1">
    <source>
        <dbReference type="SAM" id="SignalP"/>
    </source>
</evidence>
<feature type="chain" id="PRO_5010172252" evidence="1">
    <location>
        <begin position="23"/>
        <end position="440"/>
    </location>
</feature>
<dbReference type="PANTHER" id="PTHR46825">
    <property type="entry name" value="D-ALANYL-D-ALANINE-CARBOXYPEPTIDASE/ENDOPEPTIDASE AMPH"/>
    <property type="match status" value="1"/>
</dbReference>
<dbReference type="SUPFAM" id="SSF56601">
    <property type="entry name" value="beta-lactamase/transpeptidase-like"/>
    <property type="match status" value="1"/>
</dbReference>
<dbReference type="InterPro" id="IPR012338">
    <property type="entry name" value="Beta-lactam/transpept-like"/>
</dbReference>
<dbReference type="EMBL" id="FNBD01000004">
    <property type="protein sequence ID" value="SDE86117.1"/>
    <property type="molecule type" value="Genomic_DNA"/>
</dbReference>
<evidence type="ECO:0000313" key="4">
    <source>
        <dbReference type="Proteomes" id="UP000182114"/>
    </source>
</evidence>
<dbReference type="AlphaFoldDB" id="A0A1G7GD99"/>
<dbReference type="RefSeq" id="WP_074538144.1">
    <property type="nucleotide sequence ID" value="NZ_FNBD01000004.1"/>
</dbReference>
<evidence type="ECO:0000313" key="3">
    <source>
        <dbReference type="EMBL" id="SDE86117.1"/>
    </source>
</evidence>
<accession>A0A1G7GD99</accession>
<evidence type="ECO:0000259" key="2">
    <source>
        <dbReference type="Pfam" id="PF00144"/>
    </source>
</evidence>
<dbReference type="PANTHER" id="PTHR46825:SF7">
    <property type="entry name" value="D-ALANYL-D-ALANINE CARBOXYPEPTIDASE"/>
    <property type="match status" value="1"/>
</dbReference>
<keyword evidence="1" id="KW-0732">Signal</keyword>
<dbReference type="Pfam" id="PF00144">
    <property type="entry name" value="Beta-lactamase"/>
    <property type="match status" value="1"/>
</dbReference>
<organism evidence="3 4">
    <name type="scientific">Cellulophaga baltica</name>
    <dbReference type="NCBI Taxonomy" id="76594"/>
    <lineage>
        <taxon>Bacteria</taxon>
        <taxon>Pseudomonadati</taxon>
        <taxon>Bacteroidota</taxon>
        <taxon>Flavobacteriia</taxon>
        <taxon>Flavobacteriales</taxon>
        <taxon>Flavobacteriaceae</taxon>
        <taxon>Cellulophaga</taxon>
    </lineage>
</organism>
<name>A0A1G7GD99_9FLAO</name>
<sequence length="440" mass="49820">MKTLQSTLMLFILMSFAFISSAQDVSLNIIKLKYDSSLLEKQQGLAILTKKEGQIETISMGAHHLTKTSVFNIGSATKTFTAILILQEMEKGNLALTDSINQFLTPINNVPGTLTLEELLTHESGLDEIIGKNILTIYFGKNDSLYDTSLLNQLEAHHPEEHGKFSYCNSNYFLLGKVLEKVTDRRYFDLVQERIIEPLQLHNTYPYLHKNIPNLAQPRHEDKNVSKYLDFRYFANIAYAAGSIASTLTDMEVFYTALFETEKLLKKETAQLMMTKGSEHYGLGLMKSSNQDIISYGHGGNNIGYAFRNEYNPVTKTLYLAFTNSRTLPFQKVLVDDLDAYLTNKTIKNTLALDVSQFRDFIGTYHLEEAKLVLEIIEEDNKLYLLAEAQGVKSELIQKNETTLFDTTVGATLERLEDSDAGLKFSQNGFETLIKRMGKK</sequence>
<gene>
    <name evidence="3" type="ORF">SAMN04487992_104303</name>
</gene>
<reference evidence="4" key="1">
    <citation type="submission" date="2016-10" db="EMBL/GenBank/DDBJ databases">
        <authorList>
            <person name="Varghese N."/>
            <person name="Submissions S."/>
        </authorList>
    </citation>
    <scope>NUCLEOTIDE SEQUENCE [LARGE SCALE GENOMIC DNA]</scope>
    <source>
        <strain evidence="4">DSM 24729</strain>
    </source>
</reference>
<feature type="domain" description="Beta-lactamase-related" evidence="2">
    <location>
        <begin position="63"/>
        <end position="327"/>
    </location>
</feature>
<dbReference type="Gene3D" id="3.40.710.10">
    <property type="entry name" value="DD-peptidase/beta-lactamase superfamily"/>
    <property type="match status" value="1"/>
</dbReference>